<dbReference type="GO" id="GO:0005524">
    <property type="term" value="F:ATP binding"/>
    <property type="evidence" value="ECO:0007669"/>
    <property type="project" value="InterPro"/>
</dbReference>
<evidence type="ECO:0000256" key="9">
    <source>
        <dbReference type="ARBA" id="ARBA00023306"/>
    </source>
</evidence>
<dbReference type="Gene3D" id="3.30.70.1620">
    <property type="match status" value="1"/>
</dbReference>
<dbReference type="Gene3D" id="1.20.1060.20">
    <property type="match status" value="1"/>
</dbReference>
<dbReference type="GO" id="GO:0008278">
    <property type="term" value="C:cohesin complex"/>
    <property type="evidence" value="ECO:0007669"/>
    <property type="project" value="InterPro"/>
</dbReference>
<dbReference type="GO" id="GO:0007062">
    <property type="term" value="P:sister chromatid cohesion"/>
    <property type="evidence" value="ECO:0007669"/>
    <property type="project" value="InterPro"/>
</dbReference>
<reference evidence="13" key="1">
    <citation type="submission" date="2014-02" db="EMBL/GenBank/DDBJ databases">
        <authorList>
            <person name="Genoscope - CEA"/>
        </authorList>
    </citation>
    <scope>NUCLEOTIDE SEQUENCE</scope>
    <source>
        <strain evidence="13">LS3</strain>
    </source>
</reference>
<accession>A0A060TI49</accession>
<evidence type="ECO:0000256" key="11">
    <source>
        <dbReference type="SAM" id="Coils"/>
    </source>
</evidence>
<evidence type="ECO:0000256" key="10">
    <source>
        <dbReference type="PIRNR" id="PIRNR005719"/>
    </source>
</evidence>
<name>A0A060TI49_BLAAD</name>
<evidence type="ECO:0000256" key="7">
    <source>
        <dbReference type="ARBA" id="ARBA00023054"/>
    </source>
</evidence>
<dbReference type="Pfam" id="PF02463">
    <property type="entry name" value="SMC_N"/>
    <property type="match status" value="1"/>
</dbReference>
<dbReference type="Gene3D" id="3.40.50.300">
    <property type="entry name" value="P-loop containing nucleotide triphosphate hydrolases"/>
    <property type="match status" value="2"/>
</dbReference>
<dbReference type="InterPro" id="IPR024704">
    <property type="entry name" value="SMC"/>
</dbReference>
<dbReference type="GO" id="GO:0003677">
    <property type="term" value="F:DNA binding"/>
    <property type="evidence" value="ECO:0007669"/>
    <property type="project" value="TreeGrafter"/>
</dbReference>
<keyword evidence="5" id="KW-0132">Cell division</keyword>
<keyword evidence="8 10" id="KW-0539">Nucleus</keyword>
<dbReference type="GO" id="GO:0016887">
    <property type="term" value="F:ATP hydrolysis activity"/>
    <property type="evidence" value="ECO:0007669"/>
    <property type="project" value="InterPro"/>
</dbReference>
<feature type="coiled-coil region" evidence="11">
    <location>
        <begin position="1004"/>
        <end position="1072"/>
    </location>
</feature>
<comment type="similarity">
    <text evidence="3">Belongs to the SMC family. SMC1 subfamily.</text>
</comment>
<dbReference type="CDD" id="cd03275">
    <property type="entry name" value="ABC_SMC1_euk"/>
    <property type="match status" value="1"/>
</dbReference>
<feature type="coiled-coil region" evidence="11">
    <location>
        <begin position="678"/>
        <end position="782"/>
    </location>
</feature>
<evidence type="ECO:0000256" key="8">
    <source>
        <dbReference type="ARBA" id="ARBA00023242"/>
    </source>
</evidence>
<dbReference type="PANTHER" id="PTHR18937:SF12">
    <property type="entry name" value="STRUCTURAL MAINTENANCE OF CHROMOSOMES PROTEIN"/>
    <property type="match status" value="1"/>
</dbReference>
<comment type="subcellular location">
    <subcellularLocation>
        <location evidence="2">Chromosome</location>
    </subcellularLocation>
    <subcellularLocation>
        <location evidence="1 10">Nucleus</location>
    </subcellularLocation>
</comment>
<dbReference type="InterPro" id="IPR027417">
    <property type="entry name" value="P-loop_NTPase"/>
</dbReference>
<dbReference type="AlphaFoldDB" id="A0A060TI49"/>
<dbReference type="SUPFAM" id="SSF57997">
    <property type="entry name" value="Tropomyosin"/>
    <property type="match status" value="2"/>
</dbReference>
<dbReference type="PANTHER" id="PTHR18937">
    <property type="entry name" value="STRUCTURAL MAINTENANCE OF CHROMOSOMES SMC FAMILY MEMBER"/>
    <property type="match status" value="1"/>
</dbReference>
<keyword evidence="4" id="KW-0158">Chromosome</keyword>
<protein>
    <recommendedName>
        <fullName evidence="10">Structural maintenance of chromosomes protein</fullName>
    </recommendedName>
</protein>
<evidence type="ECO:0000256" key="1">
    <source>
        <dbReference type="ARBA" id="ARBA00004123"/>
    </source>
</evidence>
<dbReference type="GO" id="GO:0005634">
    <property type="term" value="C:nucleus"/>
    <property type="evidence" value="ECO:0007669"/>
    <property type="project" value="UniProtKB-SubCell"/>
</dbReference>
<evidence type="ECO:0000256" key="3">
    <source>
        <dbReference type="ARBA" id="ARBA00005597"/>
    </source>
</evidence>
<dbReference type="InterPro" id="IPR003395">
    <property type="entry name" value="RecF/RecN/SMC_N"/>
</dbReference>
<dbReference type="SUPFAM" id="SSF75553">
    <property type="entry name" value="Smc hinge domain"/>
    <property type="match status" value="1"/>
</dbReference>
<keyword evidence="6" id="KW-0498">Mitosis</keyword>
<dbReference type="PIRSF" id="PIRSF005719">
    <property type="entry name" value="SMC"/>
    <property type="match status" value="1"/>
</dbReference>
<feature type="domain" description="SMC hinge" evidence="12">
    <location>
        <begin position="521"/>
        <end position="637"/>
    </location>
</feature>
<reference evidence="13" key="2">
    <citation type="submission" date="2014-06" db="EMBL/GenBank/DDBJ databases">
        <title>The complete genome of Blastobotrys (Arxula) adeninivorans LS3 - a yeast of biotechnological interest.</title>
        <authorList>
            <person name="Kunze G."/>
            <person name="Gaillardin C."/>
            <person name="Czernicka M."/>
            <person name="Durrens P."/>
            <person name="Martin T."/>
            <person name="Boer E."/>
            <person name="Gabaldon T."/>
            <person name="Cruz J."/>
            <person name="Talla E."/>
            <person name="Marck C."/>
            <person name="Goffeau A."/>
            <person name="Barbe V."/>
            <person name="Baret P."/>
            <person name="Baronian K."/>
            <person name="Beier S."/>
            <person name="Bleykasten C."/>
            <person name="Bode R."/>
            <person name="Casaregola S."/>
            <person name="Despons L."/>
            <person name="Fairhead C."/>
            <person name="Giersberg M."/>
            <person name="Gierski P."/>
            <person name="Hahnel U."/>
            <person name="Hartmann A."/>
            <person name="Jankowska D."/>
            <person name="Jubin C."/>
            <person name="Jung P."/>
            <person name="Lafontaine I."/>
            <person name="Leh-Louis V."/>
            <person name="Lemaire M."/>
            <person name="Marcet-Houben M."/>
            <person name="Mascher M."/>
            <person name="Morel G."/>
            <person name="Richard G.-F."/>
            <person name="Riechen J."/>
            <person name="Sacerdot C."/>
            <person name="Sarkar A."/>
            <person name="Savel G."/>
            <person name="Schacherer J."/>
            <person name="Sherman D."/>
            <person name="Straub M.-L."/>
            <person name="Stein N."/>
            <person name="Thierry A."/>
            <person name="Trautwein-Schult A."/>
            <person name="Westhof E."/>
            <person name="Worch S."/>
            <person name="Dujon B."/>
            <person name="Souciet J.-L."/>
            <person name="Wincker P."/>
            <person name="Scholz U."/>
            <person name="Neuveglise N."/>
        </authorList>
    </citation>
    <scope>NUCLEOTIDE SEQUENCE</scope>
    <source>
        <strain evidence="13">LS3</strain>
    </source>
</reference>
<feature type="coiled-coil region" evidence="11">
    <location>
        <begin position="409"/>
        <end position="443"/>
    </location>
</feature>
<dbReference type="InterPro" id="IPR010935">
    <property type="entry name" value="SMC_hinge"/>
</dbReference>
<dbReference type="Pfam" id="PF06470">
    <property type="entry name" value="SMC_hinge"/>
    <property type="match status" value="1"/>
</dbReference>
<evidence type="ECO:0000259" key="12">
    <source>
        <dbReference type="SMART" id="SM00968"/>
    </source>
</evidence>
<gene>
    <name evidence="13" type="ORF">GNLVRS02_ARAD1D43648g</name>
</gene>
<sequence length="1235" mass="140670">MGRLEAIELCNFKSYKGVQRVDFGKSSSFTSIIGPNGSGKSNMMDAISFVLGIRAKQLRSSQLKDLIYRGRIMTQNEEEQATQSSDPDAAYIKAIYRRDDKSMLELKRTISLSGSDYYINDRSVSFNEYSSILAQENILIKAKNFLVFQGDVEAVASQSPQDLCKLIEKISGSAEYAVEYERLKRQEHEVANASMAILQQKKAYNAEIKQFKQQKDDVDSYNRKLREQADLARTLLLWELYHLEQSARAKEDEVRRINSMLAERTEIVSSNQNDLEAARAEFANAVKNCQKVERTMRKKEKEIEECNMSLVPLKKKQKLTKSNFDAYSRRMHQIESEKETQLKEIASLQRNLRVTEKAMEEFEKKIEEKKRSQLNISDSDLREYDLLLAQFNNQTSAQQSQIQHVLRRKRTAQDSVSSLQQRKDQLNKQAESIKSALDTITNKHAQLSEMTTVENDKLVSLKRHLESVVNQGIERSNKDRELNEKLQQVLLQLAEYNADLRETEQEKRNQEIMKKLKHSIPGVKGFVHQLCAPKQRRYASAVATVLGRNTNAIVVDTFQTGTQCLEFLKANKMSVMTFIPLDTISVRPIERSLRNVLSEARLAIDCVEYDPSAETAIQYVCADTMICDDLEVAKSLRWKHNINVKAVTLDGSVINKANLMTGGFSGERAVAKWEDSKVRGLKLMKDQLMDELQALSSKAHEFEDSEDKARSEISSCEIRLKSLRDKLSEYTVSQKSRQDELNFVTRQLEELEPQLQSSSQSLQELEDEHDTIEDSLTNARTSVFGGFCSRLGIEDIRTFGDNQSKFAAEASRKRLEFTTNSSRIKKQIEHFESLLQETERRKSVIDSNLKREEASSEQFKSDLNALSEKVAQLEQEKQNLENKLKERIETRDKLKLEEQKQHELLKDSVNTQREAETDLSNAHGEVDSLYSGRLNILRTCKLEMTELPLLEGSLDNIPLNAVEAPSGPGQDLDGDVAMGEEGSSSDKGYGIVINYGELNDELRENSDESVKEELENKIRTLREETELMVINSRAPEKLAKSTDHFNDASREFDDLKKQAKEARDKFNAIKRKRYDRFEAAFSKVSEEIQTIYRELTKSQAAPLGGTAQLSLENEDEPYLGGIRYHAMPPMKRFCDIELLSGGEKTMAALALLFAIHAYQKAPFFVLDEVDAALDNANIASIARYINSNCGDDLQFIVISLKNGLFEKSESLVGIYRNQDENSSRALTLDLGKYAR</sequence>
<feature type="coiled-coil region" evidence="11">
    <location>
        <begin position="821"/>
        <end position="900"/>
    </location>
</feature>
<dbReference type="EMBL" id="HG937694">
    <property type="protein sequence ID" value="CDP38831.1"/>
    <property type="molecule type" value="Genomic_DNA"/>
</dbReference>
<evidence type="ECO:0000256" key="4">
    <source>
        <dbReference type="ARBA" id="ARBA00022454"/>
    </source>
</evidence>
<dbReference type="Gene3D" id="1.20.5.340">
    <property type="match status" value="1"/>
</dbReference>
<evidence type="ECO:0000313" key="13">
    <source>
        <dbReference type="EMBL" id="CDP38831.1"/>
    </source>
</evidence>
<dbReference type="GO" id="GO:0007059">
    <property type="term" value="P:chromosome segregation"/>
    <property type="evidence" value="ECO:0007669"/>
    <property type="project" value="UniProtKB-ARBA"/>
</dbReference>
<keyword evidence="9" id="KW-0131">Cell cycle</keyword>
<proteinExistence type="inferred from homology"/>
<dbReference type="InterPro" id="IPR036277">
    <property type="entry name" value="SMC_hinge_sf"/>
</dbReference>
<evidence type="ECO:0000256" key="5">
    <source>
        <dbReference type="ARBA" id="ARBA00022618"/>
    </source>
</evidence>
<keyword evidence="7 11" id="KW-0175">Coiled coil</keyword>
<evidence type="ECO:0000256" key="2">
    <source>
        <dbReference type="ARBA" id="ARBA00004286"/>
    </source>
</evidence>
<dbReference type="InterPro" id="IPR028468">
    <property type="entry name" value="Smc1_ABC"/>
</dbReference>
<organism evidence="13">
    <name type="scientific">Blastobotrys adeninivorans</name>
    <name type="common">Yeast</name>
    <name type="synonym">Arxula adeninivorans</name>
    <dbReference type="NCBI Taxonomy" id="409370"/>
    <lineage>
        <taxon>Eukaryota</taxon>
        <taxon>Fungi</taxon>
        <taxon>Dikarya</taxon>
        <taxon>Ascomycota</taxon>
        <taxon>Saccharomycotina</taxon>
        <taxon>Dipodascomycetes</taxon>
        <taxon>Dipodascales</taxon>
        <taxon>Trichomonascaceae</taxon>
        <taxon>Blastobotrys</taxon>
    </lineage>
</organism>
<feature type="coiled-coil region" evidence="11">
    <location>
        <begin position="275"/>
        <end position="372"/>
    </location>
</feature>
<feature type="coiled-coil region" evidence="11">
    <location>
        <begin position="479"/>
        <end position="513"/>
    </location>
</feature>
<dbReference type="SMART" id="SM00968">
    <property type="entry name" value="SMC_hinge"/>
    <property type="match status" value="1"/>
</dbReference>
<dbReference type="GO" id="GO:0051301">
    <property type="term" value="P:cell division"/>
    <property type="evidence" value="ECO:0007669"/>
    <property type="project" value="UniProtKB-KW"/>
</dbReference>
<dbReference type="PhylomeDB" id="A0A060TI49"/>
<dbReference type="Gene3D" id="1.10.287.1490">
    <property type="match status" value="1"/>
</dbReference>
<evidence type="ECO:0000256" key="6">
    <source>
        <dbReference type="ARBA" id="ARBA00022776"/>
    </source>
</evidence>
<dbReference type="SUPFAM" id="SSF52540">
    <property type="entry name" value="P-loop containing nucleoside triphosphate hydrolases"/>
    <property type="match status" value="1"/>
</dbReference>